<name>A0ABX6F4L1_YERIN</name>
<feature type="domain" description="Pili assembly chaperone N-terminal" evidence="7">
    <location>
        <begin position="24"/>
        <end position="141"/>
    </location>
</feature>
<evidence type="ECO:0000256" key="3">
    <source>
        <dbReference type="ARBA" id="ARBA00022558"/>
    </source>
</evidence>
<dbReference type="InterPro" id="IPR016147">
    <property type="entry name" value="Pili_assmbl_chaperone_N"/>
</dbReference>
<dbReference type="SUPFAM" id="SSF49354">
    <property type="entry name" value="PapD-like"/>
    <property type="match status" value="1"/>
</dbReference>
<dbReference type="PANTHER" id="PTHR30251:SF11">
    <property type="entry name" value="CHAPERONE PROTEIN FIMC-RELATED"/>
    <property type="match status" value="1"/>
</dbReference>
<evidence type="ECO:0000256" key="5">
    <source>
        <dbReference type="ARBA" id="ARBA00022764"/>
    </source>
</evidence>
<dbReference type="InterPro" id="IPR008962">
    <property type="entry name" value="PapD-like_sf"/>
</dbReference>
<evidence type="ECO:0000313" key="10">
    <source>
        <dbReference type="Proteomes" id="UP000424966"/>
    </source>
</evidence>
<keyword evidence="5" id="KW-0574">Periplasm</keyword>
<keyword evidence="10" id="KW-1185">Reference proteome</keyword>
<dbReference type="GeneID" id="58049736"/>
<dbReference type="SUPFAM" id="SSF49584">
    <property type="entry name" value="Periplasmic chaperone C-domain"/>
    <property type="match status" value="1"/>
</dbReference>
<feature type="domain" description="Pili assembly chaperone C-terminal" evidence="8">
    <location>
        <begin position="163"/>
        <end position="219"/>
    </location>
</feature>
<keyword evidence="3" id="KW-1029">Fimbrium biogenesis</keyword>
<dbReference type="PANTHER" id="PTHR30251">
    <property type="entry name" value="PILUS ASSEMBLY CHAPERONE"/>
    <property type="match status" value="1"/>
</dbReference>
<evidence type="ECO:0000259" key="8">
    <source>
        <dbReference type="Pfam" id="PF02753"/>
    </source>
</evidence>
<evidence type="ECO:0000313" key="9">
    <source>
        <dbReference type="EMBL" id="QGR69435.1"/>
    </source>
</evidence>
<evidence type="ECO:0000256" key="1">
    <source>
        <dbReference type="ARBA" id="ARBA00004418"/>
    </source>
</evidence>
<keyword evidence="6" id="KW-0143">Chaperone</keyword>
<sequence length="224" mass="25288">MNYSKKIFIFLYLIFMVATISHAGVIVGGTRIIYDANKKEVSLSVKNPDNLPYLIQSWIDNSSEKDSKKPPFIITPPLFRLNMGQENLLRIIYTDDSLPTDRESVFWLNIKSIAATDKKLINRLQISVRTRIKLFFRPAKLDGNPQEAYKRLTFVHSNGLLTITNPTPYFVSFYSLHVGKYEINNPGMIAPKSTTSLPLSSSESGTISWKAITDYGGTSETAQQ</sequence>
<dbReference type="RefSeq" id="WP_032906792.1">
    <property type="nucleotide sequence ID" value="NZ_CABHXJ010000045.1"/>
</dbReference>
<evidence type="ECO:0000256" key="2">
    <source>
        <dbReference type="ARBA" id="ARBA00007399"/>
    </source>
</evidence>
<dbReference type="InterPro" id="IPR013783">
    <property type="entry name" value="Ig-like_fold"/>
</dbReference>
<dbReference type="InterPro" id="IPR036316">
    <property type="entry name" value="Pili_assmbl_chap_C_dom_sf"/>
</dbReference>
<dbReference type="Proteomes" id="UP000424966">
    <property type="component" value="Chromosome"/>
</dbReference>
<dbReference type="Pfam" id="PF02753">
    <property type="entry name" value="PapD_C"/>
    <property type="match status" value="1"/>
</dbReference>
<gene>
    <name evidence="9" type="ORF">FOC37_03050</name>
</gene>
<protein>
    <submittedName>
        <fullName evidence="9">Fimbria/pilus periplasmic chaperone</fullName>
    </submittedName>
</protein>
<dbReference type="InterPro" id="IPR050643">
    <property type="entry name" value="Periplasmic_pilus_chap"/>
</dbReference>
<dbReference type="PRINTS" id="PR00969">
    <property type="entry name" value="CHAPERONPILI"/>
</dbReference>
<keyword evidence="4" id="KW-0732">Signal</keyword>
<evidence type="ECO:0000259" key="7">
    <source>
        <dbReference type="Pfam" id="PF00345"/>
    </source>
</evidence>
<accession>A0ABX6F4L1</accession>
<dbReference type="InterPro" id="IPR001829">
    <property type="entry name" value="Pili_assmbl_chaperone_bac"/>
</dbReference>
<evidence type="ECO:0000256" key="4">
    <source>
        <dbReference type="ARBA" id="ARBA00022729"/>
    </source>
</evidence>
<comment type="subcellular location">
    <subcellularLocation>
        <location evidence="1">Periplasm</location>
    </subcellularLocation>
</comment>
<organism evidence="9 10">
    <name type="scientific">Yersinia intermedia</name>
    <dbReference type="NCBI Taxonomy" id="631"/>
    <lineage>
        <taxon>Bacteria</taxon>
        <taxon>Pseudomonadati</taxon>
        <taxon>Pseudomonadota</taxon>
        <taxon>Gammaproteobacteria</taxon>
        <taxon>Enterobacterales</taxon>
        <taxon>Yersiniaceae</taxon>
        <taxon>Yersinia</taxon>
    </lineage>
</organism>
<dbReference type="Gene3D" id="2.60.40.10">
    <property type="entry name" value="Immunoglobulins"/>
    <property type="match status" value="2"/>
</dbReference>
<dbReference type="Pfam" id="PF00345">
    <property type="entry name" value="PapD_N"/>
    <property type="match status" value="1"/>
</dbReference>
<proteinExistence type="inferred from homology"/>
<evidence type="ECO:0000256" key="6">
    <source>
        <dbReference type="ARBA" id="ARBA00023186"/>
    </source>
</evidence>
<dbReference type="EMBL" id="CP046294">
    <property type="protein sequence ID" value="QGR69435.1"/>
    <property type="molecule type" value="Genomic_DNA"/>
</dbReference>
<dbReference type="InterPro" id="IPR016148">
    <property type="entry name" value="Pili_assmbl_chaperone_C"/>
</dbReference>
<comment type="similarity">
    <text evidence="2">Belongs to the periplasmic pilus chaperone family.</text>
</comment>
<reference evidence="9 10" key="1">
    <citation type="submission" date="2019-11" db="EMBL/GenBank/DDBJ databases">
        <title>FDA dAtabase for Regulatory Grade micrObial Sequences (FDA-ARGOS): Supporting development and validation of Infectious Disease Dx tests.</title>
        <authorList>
            <person name="Patel R."/>
            <person name="Rucinski S."/>
            <person name="Tallon L."/>
            <person name="Sadzewicz L."/>
            <person name="Vavikolanu K."/>
            <person name="Mehta A."/>
            <person name="Aluvathingal J."/>
            <person name="Nadendla S."/>
            <person name="Nandy P."/>
            <person name="Geyer C."/>
            <person name="Yan Y."/>
            <person name="Sichtig H."/>
        </authorList>
    </citation>
    <scope>NUCLEOTIDE SEQUENCE [LARGE SCALE GENOMIC DNA]</scope>
    <source>
        <strain evidence="9 10">FDAARGOS_729</strain>
    </source>
</reference>